<protein>
    <submittedName>
        <fullName evidence="2">Putative lipocalin-2 1</fullName>
    </submittedName>
</protein>
<feature type="chain" id="PRO_5001521902" evidence="1">
    <location>
        <begin position="20"/>
        <end position="179"/>
    </location>
</feature>
<accession>A0A023GCQ0</accession>
<dbReference type="AlphaFoldDB" id="A0A023GCQ0"/>
<evidence type="ECO:0000256" key="1">
    <source>
        <dbReference type="SAM" id="SignalP"/>
    </source>
</evidence>
<organism evidence="2">
    <name type="scientific">Amblyomma triste</name>
    <name type="common">Neotropical tick</name>
    <dbReference type="NCBI Taxonomy" id="251400"/>
    <lineage>
        <taxon>Eukaryota</taxon>
        <taxon>Metazoa</taxon>
        <taxon>Ecdysozoa</taxon>
        <taxon>Arthropoda</taxon>
        <taxon>Chelicerata</taxon>
        <taxon>Arachnida</taxon>
        <taxon>Acari</taxon>
        <taxon>Parasitiformes</taxon>
        <taxon>Ixodida</taxon>
        <taxon>Ixodoidea</taxon>
        <taxon>Ixodidae</taxon>
        <taxon>Amblyomminae</taxon>
        <taxon>Amblyomma</taxon>
    </lineage>
</organism>
<dbReference type="InterPro" id="IPR002970">
    <property type="entry name" value="Tick_his-bd"/>
</dbReference>
<dbReference type="Pfam" id="PF02098">
    <property type="entry name" value="His_binding"/>
    <property type="match status" value="1"/>
</dbReference>
<dbReference type="GO" id="GO:0030682">
    <property type="term" value="P:symbiont-mediated perturbation of host defenses"/>
    <property type="evidence" value="ECO:0007669"/>
    <property type="project" value="InterPro"/>
</dbReference>
<feature type="signal peptide" evidence="1">
    <location>
        <begin position="1"/>
        <end position="19"/>
    </location>
</feature>
<proteinExistence type="evidence at transcript level"/>
<dbReference type="Gene3D" id="2.40.128.20">
    <property type="match status" value="1"/>
</dbReference>
<dbReference type="GO" id="GO:0043176">
    <property type="term" value="F:amine binding"/>
    <property type="evidence" value="ECO:0007669"/>
    <property type="project" value="InterPro"/>
</dbReference>
<dbReference type="InterPro" id="IPR012674">
    <property type="entry name" value="Calycin"/>
</dbReference>
<dbReference type="EMBL" id="GBBM01004675">
    <property type="protein sequence ID" value="JAC30743.1"/>
    <property type="molecule type" value="mRNA"/>
</dbReference>
<name>A0A023GCQ0_AMBTT</name>
<reference evidence="2" key="1">
    <citation type="submission" date="2014-03" db="EMBL/GenBank/DDBJ databases">
        <title>The sialotranscriptome of Amblyomma triste, Amblyomma parvum and Amblyomma cajennense ticks, uncovered by 454-based RNA-seq.</title>
        <authorList>
            <person name="Garcia G.R."/>
            <person name="Gardinassi L.G."/>
            <person name="Ribeiro J.M."/>
            <person name="Anatriello E."/>
            <person name="Ferreira B.R."/>
            <person name="Moreira H.N."/>
            <person name="Mafra C."/>
            <person name="Olegario M.M."/>
            <person name="Szabo P.J."/>
            <person name="Miranda-Santos I.K."/>
            <person name="Maruyama S.R."/>
        </authorList>
    </citation>
    <scope>NUCLEOTIDE SEQUENCE</scope>
    <source>
        <strain evidence="2">Mato Grasso do Sul</strain>
        <tissue evidence="2">Salivary glands</tissue>
    </source>
</reference>
<sequence>MNFFIVPLFSALAVAVVGANPTKQDLYKALDTPQRIWTPLRSYERFTSGERHKCIYALKTSLHGDDYRFDQHFKIGVKKWVTHSLYGTLSESGGSAILTVKNTTEGTGIPYTLRYWDSKNHCGILTFMNQEGQQECELHIWNDDLVTSPSSYACEPMYDAFCPGARKYMTYSVDCSTTA</sequence>
<evidence type="ECO:0000313" key="2">
    <source>
        <dbReference type="EMBL" id="JAC30743.1"/>
    </source>
</evidence>
<keyword evidence="1" id="KW-0732">Signal</keyword>
<dbReference type="SUPFAM" id="SSF50814">
    <property type="entry name" value="Lipocalins"/>
    <property type="match status" value="1"/>
</dbReference>